<evidence type="ECO:0000256" key="12">
    <source>
        <dbReference type="SAM" id="MobiDB-lite"/>
    </source>
</evidence>
<keyword evidence="8" id="KW-0378">Hydrolase</keyword>
<reference evidence="15 16" key="1">
    <citation type="submission" date="2016-03" db="EMBL/GenBank/DDBJ databases">
        <authorList>
            <person name="Devillers H."/>
        </authorList>
    </citation>
    <scope>NUCLEOTIDE SEQUENCE [LARGE SCALE GENOMIC DNA]</scope>
    <source>
        <strain evidence="15">CBS 6772</strain>
    </source>
</reference>
<comment type="subcellular location">
    <subcellularLocation>
        <location evidence="2">Nucleus</location>
    </subcellularLocation>
</comment>
<dbReference type="Pfam" id="PF00752">
    <property type="entry name" value="XPG_N"/>
    <property type="match status" value="1"/>
</dbReference>
<comment type="cofactor">
    <cofactor evidence="1">
        <name>Mg(2+)</name>
        <dbReference type="ChEBI" id="CHEBI:18420"/>
    </cofactor>
</comment>
<evidence type="ECO:0000256" key="6">
    <source>
        <dbReference type="ARBA" id="ARBA00022759"/>
    </source>
</evidence>
<dbReference type="InterPro" id="IPR019974">
    <property type="entry name" value="XPG_CS"/>
</dbReference>
<evidence type="ECO:0000256" key="2">
    <source>
        <dbReference type="ARBA" id="ARBA00004123"/>
    </source>
</evidence>
<dbReference type="SMART" id="SM00279">
    <property type="entry name" value="HhH2"/>
    <property type="match status" value="1"/>
</dbReference>
<evidence type="ECO:0000256" key="3">
    <source>
        <dbReference type="ARBA" id="ARBA00005283"/>
    </source>
</evidence>
<evidence type="ECO:0000256" key="8">
    <source>
        <dbReference type="ARBA" id="ARBA00022801"/>
    </source>
</evidence>
<evidence type="ECO:0000313" key="15">
    <source>
        <dbReference type="EMBL" id="SCW03921.1"/>
    </source>
</evidence>
<dbReference type="Gene3D" id="1.10.150.20">
    <property type="entry name" value="5' to 3' exonuclease, C-terminal subdomain"/>
    <property type="match status" value="1"/>
</dbReference>
<dbReference type="InterPro" id="IPR008918">
    <property type="entry name" value="HhH2"/>
</dbReference>
<keyword evidence="6" id="KW-0255">Endonuclease</keyword>
<dbReference type="Proteomes" id="UP000190831">
    <property type="component" value="Chromosome H"/>
</dbReference>
<dbReference type="InterPro" id="IPR029060">
    <property type="entry name" value="PIN-like_dom_sf"/>
</dbReference>
<dbReference type="SMART" id="SM00485">
    <property type="entry name" value="XPGN"/>
    <property type="match status" value="1"/>
</dbReference>
<feature type="domain" description="XPG N-terminal" evidence="14">
    <location>
        <begin position="1"/>
        <end position="98"/>
    </location>
</feature>
<keyword evidence="10" id="KW-0234">DNA repair</keyword>
<dbReference type="PROSITE" id="PS00841">
    <property type="entry name" value="XPG_1"/>
    <property type="match status" value="1"/>
</dbReference>
<comment type="similarity">
    <text evidence="3">Belongs to the XPG/RAD2 endonuclease family. XPG subfamily.</text>
</comment>
<dbReference type="OMA" id="PNSMDFS"/>
<feature type="domain" description="XPG-I" evidence="13">
    <location>
        <begin position="811"/>
        <end position="880"/>
    </location>
</feature>
<evidence type="ECO:0000313" key="16">
    <source>
        <dbReference type="Proteomes" id="UP000190831"/>
    </source>
</evidence>
<dbReference type="GO" id="GO:0003697">
    <property type="term" value="F:single-stranded DNA binding"/>
    <property type="evidence" value="ECO:0007669"/>
    <property type="project" value="InterPro"/>
</dbReference>
<dbReference type="CDD" id="cd09868">
    <property type="entry name" value="PIN_XPG_RAD2"/>
    <property type="match status" value="2"/>
</dbReference>
<keyword evidence="11" id="KW-0539">Nucleus</keyword>
<dbReference type="InterPro" id="IPR036279">
    <property type="entry name" value="5-3_exonuclease_C_sf"/>
</dbReference>
<dbReference type="STRING" id="4955.A0A1G4MJC2"/>
<feature type="region of interest" description="Disordered" evidence="12">
    <location>
        <begin position="311"/>
        <end position="340"/>
    </location>
</feature>
<evidence type="ECO:0000256" key="1">
    <source>
        <dbReference type="ARBA" id="ARBA00001946"/>
    </source>
</evidence>
<dbReference type="GO" id="GO:0046872">
    <property type="term" value="F:metal ion binding"/>
    <property type="evidence" value="ECO:0007669"/>
    <property type="project" value="UniProtKB-KW"/>
</dbReference>
<keyword evidence="5" id="KW-0479">Metal-binding</keyword>
<evidence type="ECO:0000256" key="11">
    <source>
        <dbReference type="ARBA" id="ARBA00023242"/>
    </source>
</evidence>
<evidence type="ECO:0000256" key="5">
    <source>
        <dbReference type="ARBA" id="ARBA00022723"/>
    </source>
</evidence>
<dbReference type="PRINTS" id="PR00853">
    <property type="entry name" value="XPGRADSUPER"/>
</dbReference>
<dbReference type="EMBL" id="LT598491">
    <property type="protein sequence ID" value="SCW03921.1"/>
    <property type="molecule type" value="Genomic_DNA"/>
</dbReference>
<dbReference type="CDD" id="cd09904">
    <property type="entry name" value="H3TH_XPG"/>
    <property type="match status" value="1"/>
</dbReference>
<proteinExistence type="inferred from homology"/>
<dbReference type="FunFam" id="1.10.150.20:FF:000057">
    <property type="entry name" value="RAD2p Single-stranded DNA endonuclease"/>
    <property type="match status" value="1"/>
</dbReference>
<dbReference type="InterPro" id="IPR006086">
    <property type="entry name" value="XPG-I_dom"/>
</dbReference>
<dbReference type="InterPro" id="IPR006084">
    <property type="entry name" value="XPG/Rad2"/>
</dbReference>
<dbReference type="Pfam" id="PF00867">
    <property type="entry name" value="XPG_I"/>
    <property type="match status" value="1"/>
</dbReference>
<feature type="region of interest" description="Disordered" evidence="12">
    <location>
        <begin position="652"/>
        <end position="671"/>
    </location>
</feature>
<sequence length="1063" mass="120022">MGVHALWDVVGPTAKPVRLESLSDKRLAVDASIWIYQFLKAVRDKEGNAMRYSHVVGFFRRICKLLYFGIKPVFVFDGGAPVLKRRTIQQRKERRQGRRDNAASTARKLLALQLHNRNSRSETNAPAASKVSPSPSATAASSSEPYLFKPNDEYHLPQIPGFKYDKDDARVNTEDADFKTVLENMDELDGIDLDSINPASKEFDELPKSTQYMILSALRLKSRLRMGYSKEQLEKIFPDSMDFSKFQIDMVKRRNFFTQKLMNITNMHDGGASKLDQEVIRRVEGQRGKQYQLIRTDNGWALSLEGNDGSDPNKAILLDGHNGQNSSPRTHDDDDDDDDDDVEWEEVEMTHDTNEKPTDYSIKASLLPHLGEATQAGGGQSFLDKRYDTSIPEAHQRKVTYVRDTELLDDGNDDSDDLLEYDREISIMENLQKSRAANARQTFIAESRPHVGIDVKNTAKITEELVPTDQVESSHTSESTSMEKGSPGIQVERANTDKPISVNQPSTAEQPYLALPPQQSALQNLPANSEDVESPPAEMNNHSPISYKTTGLVTTHNPKDSIPAEEVTFPTESEQNLQHIVSKIPDFNFSGESLLFNRQAQPQEESSSTKNTGNDTQHQQHTPEWFKTTSISASAPNYNPYNVSSFITDATDDKRESARTKDETLGLISGSMAEELINDRARSQKRSHESESEDDLVEIISENKQVTPIESEPVAQDQAPSSNGDDSKQRKENVPNIPIVDYDFSEDEEDALVEQLRQEEQEYNSFRTSLNPHVTNATFLEEELTEQQMKEKRDSDEVTAAMVAEVQSLLSKFGIPYVTAPMEAEAQCAELLTLRLVDGIITDDSDIFLFGGDKVYKNMFHEKNYVEFYQAGVLAKELGLDRDKFIELAQLLGSDYTNGVKGVGPVSAMEILAEFGNLAAFRDWYNEGQFNTKLQKKESTFQKNLRKRLVTNEVILDSDFPSEIVREAYIRPDVDHDTTKFVWGVPDLDMLRVYLHSTIGWPQEKSDEVLIPLIKEINNRKKTGTQKTLTSFFPTEYIKASKDLKLSKRIKNASGKLKKQRTE</sequence>
<accession>A0A1G4MJC2</accession>
<keyword evidence="7" id="KW-0227">DNA damage</keyword>
<gene>
    <name evidence="15" type="ORF">LAFE_0H01970G</name>
</gene>
<evidence type="ECO:0000259" key="14">
    <source>
        <dbReference type="SMART" id="SM00485"/>
    </source>
</evidence>
<dbReference type="Gene3D" id="3.40.50.1010">
    <property type="entry name" value="5'-nuclease"/>
    <property type="match status" value="2"/>
</dbReference>
<dbReference type="PANTHER" id="PTHR16171:SF7">
    <property type="entry name" value="DNA REPAIR PROTEIN RAD2"/>
    <property type="match status" value="1"/>
</dbReference>
<evidence type="ECO:0000259" key="13">
    <source>
        <dbReference type="SMART" id="SM00484"/>
    </source>
</evidence>
<dbReference type="InterPro" id="IPR001044">
    <property type="entry name" value="XPG/Rad2_eukaryotes"/>
</dbReference>
<evidence type="ECO:0000256" key="7">
    <source>
        <dbReference type="ARBA" id="ARBA00022763"/>
    </source>
</evidence>
<dbReference type="SUPFAM" id="SSF47807">
    <property type="entry name" value="5' to 3' exonuclease, C-terminal subdomain"/>
    <property type="match status" value="1"/>
</dbReference>
<feature type="region of interest" description="Disordered" evidence="12">
    <location>
        <begin position="703"/>
        <end position="738"/>
    </location>
</feature>
<dbReference type="SUPFAM" id="SSF88723">
    <property type="entry name" value="PIN domain-like"/>
    <property type="match status" value="1"/>
</dbReference>
<evidence type="ECO:0000256" key="9">
    <source>
        <dbReference type="ARBA" id="ARBA00022842"/>
    </source>
</evidence>
<dbReference type="PRINTS" id="PR00066">
    <property type="entry name" value="XRODRMPGMNTG"/>
</dbReference>
<evidence type="ECO:0000256" key="4">
    <source>
        <dbReference type="ARBA" id="ARBA00022722"/>
    </source>
</evidence>
<dbReference type="OrthoDB" id="31113at2759"/>
<feature type="region of interest" description="Disordered" evidence="12">
    <location>
        <begin position="115"/>
        <end position="146"/>
    </location>
</feature>
<dbReference type="SMART" id="SM00484">
    <property type="entry name" value="XPGI"/>
    <property type="match status" value="1"/>
</dbReference>
<dbReference type="GO" id="GO:0004520">
    <property type="term" value="F:DNA endonuclease activity"/>
    <property type="evidence" value="ECO:0007669"/>
    <property type="project" value="TreeGrafter"/>
</dbReference>
<organism evidence="15 16">
    <name type="scientific">Lachancea fermentati</name>
    <name type="common">Zygosaccharomyces fermentati</name>
    <dbReference type="NCBI Taxonomy" id="4955"/>
    <lineage>
        <taxon>Eukaryota</taxon>
        <taxon>Fungi</taxon>
        <taxon>Dikarya</taxon>
        <taxon>Ascomycota</taxon>
        <taxon>Saccharomycotina</taxon>
        <taxon>Saccharomycetes</taxon>
        <taxon>Saccharomycetales</taxon>
        <taxon>Saccharomycetaceae</taxon>
        <taxon>Lachancea</taxon>
    </lineage>
</organism>
<dbReference type="GO" id="GO:0016788">
    <property type="term" value="F:hydrolase activity, acting on ester bonds"/>
    <property type="evidence" value="ECO:0007669"/>
    <property type="project" value="InterPro"/>
</dbReference>
<dbReference type="InterPro" id="IPR006085">
    <property type="entry name" value="XPG_DNA_repair_N"/>
</dbReference>
<protein>
    <submittedName>
        <fullName evidence="15">LAFE_0H01970g1_1</fullName>
    </submittedName>
</protein>
<feature type="region of interest" description="Disordered" evidence="12">
    <location>
        <begin position="598"/>
        <end position="622"/>
    </location>
</feature>
<keyword evidence="4" id="KW-0540">Nuclease</keyword>
<keyword evidence="9" id="KW-0460">Magnesium</keyword>
<feature type="compositionally biased region" description="Basic and acidic residues" evidence="12">
    <location>
        <begin position="652"/>
        <end position="664"/>
    </location>
</feature>
<feature type="compositionally biased region" description="Low complexity" evidence="12">
    <location>
        <begin position="125"/>
        <end position="145"/>
    </location>
</feature>
<dbReference type="PROSITE" id="PS00842">
    <property type="entry name" value="XPG_2"/>
    <property type="match status" value="1"/>
</dbReference>
<evidence type="ECO:0000256" key="10">
    <source>
        <dbReference type="ARBA" id="ARBA00023204"/>
    </source>
</evidence>
<dbReference type="GO" id="GO:0005634">
    <property type="term" value="C:nucleus"/>
    <property type="evidence" value="ECO:0007669"/>
    <property type="project" value="UniProtKB-SubCell"/>
</dbReference>
<feature type="region of interest" description="Disordered" evidence="12">
    <location>
        <begin position="467"/>
        <end position="504"/>
    </location>
</feature>
<dbReference type="GO" id="GO:0006289">
    <property type="term" value="P:nucleotide-excision repair"/>
    <property type="evidence" value="ECO:0007669"/>
    <property type="project" value="InterPro"/>
</dbReference>
<keyword evidence="16" id="KW-1185">Reference proteome</keyword>
<dbReference type="PANTHER" id="PTHR16171">
    <property type="entry name" value="DNA REPAIR PROTEIN COMPLEMENTING XP-G CELLS-RELATED"/>
    <property type="match status" value="1"/>
</dbReference>
<dbReference type="AlphaFoldDB" id="A0A1G4MJC2"/>
<dbReference type="FunFam" id="3.40.50.1010:FF:000061">
    <property type="entry name" value="Single-stranded DNA endonuclease (Eurofung)"/>
    <property type="match status" value="1"/>
</dbReference>
<name>A0A1G4MJC2_LACFM</name>